<dbReference type="AlphaFoldDB" id="A0A0D0BN25"/>
<dbReference type="InParanoid" id="A0A0D0BN25"/>
<keyword evidence="2" id="KW-1185">Reference proteome</keyword>
<organism evidence="1 2">
    <name type="scientific">Suillus luteus UH-Slu-Lm8-n1</name>
    <dbReference type="NCBI Taxonomy" id="930992"/>
    <lineage>
        <taxon>Eukaryota</taxon>
        <taxon>Fungi</taxon>
        <taxon>Dikarya</taxon>
        <taxon>Basidiomycota</taxon>
        <taxon>Agaricomycotina</taxon>
        <taxon>Agaricomycetes</taxon>
        <taxon>Agaricomycetidae</taxon>
        <taxon>Boletales</taxon>
        <taxon>Suillineae</taxon>
        <taxon>Suillaceae</taxon>
        <taxon>Suillus</taxon>
    </lineage>
</organism>
<gene>
    <name evidence="1" type="ORF">CY34DRAFT_611789</name>
</gene>
<evidence type="ECO:0000313" key="2">
    <source>
        <dbReference type="Proteomes" id="UP000054485"/>
    </source>
</evidence>
<protein>
    <submittedName>
        <fullName evidence="1">Uncharacterized protein</fullName>
    </submittedName>
</protein>
<dbReference type="HOGENOM" id="CLU_2869170_0_0_1"/>
<dbReference type="Proteomes" id="UP000054485">
    <property type="component" value="Unassembled WGS sequence"/>
</dbReference>
<proteinExistence type="predicted"/>
<name>A0A0D0BN25_9AGAM</name>
<reference evidence="2" key="2">
    <citation type="submission" date="2015-01" db="EMBL/GenBank/DDBJ databases">
        <title>Evolutionary Origins and Diversification of the Mycorrhizal Mutualists.</title>
        <authorList>
            <consortium name="DOE Joint Genome Institute"/>
            <consortium name="Mycorrhizal Genomics Consortium"/>
            <person name="Kohler A."/>
            <person name="Kuo A."/>
            <person name="Nagy L.G."/>
            <person name="Floudas D."/>
            <person name="Copeland A."/>
            <person name="Barry K.W."/>
            <person name="Cichocki N."/>
            <person name="Veneault-Fourrey C."/>
            <person name="LaButti K."/>
            <person name="Lindquist E.A."/>
            <person name="Lipzen A."/>
            <person name="Lundell T."/>
            <person name="Morin E."/>
            <person name="Murat C."/>
            <person name="Riley R."/>
            <person name="Ohm R."/>
            <person name="Sun H."/>
            <person name="Tunlid A."/>
            <person name="Henrissat B."/>
            <person name="Grigoriev I.V."/>
            <person name="Hibbett D.S."/>
            <person name="Martin F."/>
        </authorList>
    </citation>
    <scope>NUCLEOTIDE SEQUENCE [LARGE SCALE GENOMIC DNA]</scope>
    <source>
        <strain evidence="2">UH-Slu-Lm8-n1</strain>
    </source>
</reference>
<evidence type="ECO:0000313" key="1">
    <source>
        <dbReference type="EMBL" id="KIK44633.1"/>
    </source>
</evidence>
<dbReference type="EMBL" id="KN835187">
    <property type="protein sequence ID" value="KIK44633.1"/>
    <property type="molecule type" value="Genomic_DNA"/>
</dbReference>
<sequence>MFHGSSVGIDKKSCLACGYLSLDAAHRTLPLILASQRLAIWPSTMYERCPHGHSSCGTRCLLSA</sequence>
<accession>A0A0D0BN25</accession>
<reference evidence="1 2" key="1">
    <citation type="submission" date="2014-04" db="EMBL/GenBank/DDBJ databases">
        <authorList>
            <consortium name="DOE Joint Genome Institute"/>
            <person name="Kuo A."/>
            <person name="Ruytinx J."/>
            <person name="Rineau F."/>
            <person name="Colpaert J."/>
            <person name="Kohler A."/>
            <person name="Nagy L.G."/>
            <person name="Floudas D."/>
            <person name="Copeland A."/>
            <person name="Barry K.W."/>
            <person name="Cichocki N."/>
            <person name="Veneault-Fourrey C."/>
            <person name="LaButti K."/>
            <person name="Lindquist E.A."/>
            <person name="Lipzen A."/>
            <person name="Lundell T."/>
            <person name="Morin E."/>
            <person name="Murat C."/>
            <person name="Sun H."/>
            <person name="Tunlid A."/>
            <person name="Henrissat B."/>
            <person name="Grigoriev I.V."/>
            <person name="Hibbett D.S."/>
            <person name="Martin F."/>
            <person name="Nordberg H.P."/>
            <person name="Cantor M.N."/>
            <person name="Hua S.X."/>
        </authorList>
    </citation>
    <scope>NUCLEOTIDE SEQUENCE [LARGE SCALE GENOMIC DNA]</scope>
    <source>
        <strain evidence="1 2">UH-Slu-Lm8-n1</strain>
    </source>
</reference>